<dbReference type="RefSeq" id="WP_009762588.1">
    <property type="nucleotide sequence ID" value="NZ_CP141049.1"/>
</dbReference>
<dbReference type="Gene3D" id="2.40.50.140">
    <property type="entry name" value="Nucleic acid-binding proteins"/>
    <property type="match status" value="1"/>
</dbReference>
<dbReference type="CDD" id="cd04496">
    <property type="entry name" value="SSB_OBF"/>
    <property type="match status" value="1"/>
</dbReference>
<accession>I4YRE5</accession>
<keyword evidence="2" id="KW-0233">DNA recombination</keyword>
<keyword evidence="5" id="KW-1185">Reference proteome</keyword>
<dbReference type="Pfam" id="PF00436">
    <property type="entry name" value="SSB"/>
    <property type="match status" value="1"/>
</dbReference>
<dbReference type="InterPro" id="IPR012340">
    <property type="entry name" value="NA-bd_OB-fold"/>
</dbReference>
<sequence length="110" mass="12481">MRNVAKFEIRGQVVRTNQVGKALKVTIAANYQVKDGNEWKDDPHYNTVTIFNERTQKYIADHIGTGDLVQAEGRLRQGSFEKNGETVYTVDLICDDFSRLSRASSNREEG</sequence>
<protein>
    <recommendedName>
        <fullName evidence="3">Single-stranded DNA-binding protein</fullName>
    </recommendedName>
</protein>
<evidence type="ECO:0000256" key="1">
    <source>
        <dbReference type="ARBA" id="ARBA00023125"/>
    </source>
</evidence>
<dbReference type="PROSITE" id="PS50935">
    <property type="entry name" value="SSB"/>
    <property type="match status" value="1"/>
</dbReference>
<dbReference type="SUPFAM" id="SSF50249">
    <property type="entry name" value="Nucleic acid-binding proteins"/>
    <property type="match status" value="1"/>
</dbReference>
<keyword evidence="1 3" id="KW-0238">DNA-binding</keyword>
<evidence type="ECO:0000313" key="5">
    <source>
        <dbReference type="Proteomes" id="UP000003947"/>
    </source>
</evidence>
<dbReference type="GO" id="GO:0003697">
    <property type="term" value="F:single-stranded DNA binding"/>
    <property type="evidence" value="ECO:0007669"/>
    <property type="project" value="InterPro"/>
</dbReference>
<dbReference type="PIRSF" id="PIRSF002070">
    <property type="entry name" value="SSB"/>
    <property type="match status" value="1"/>
</dbReference>
<dbReference type="Proteomes" id="UP000003947">
    <property type="component" value="Unassembled WGS sequence"/>
</dbReference>
<dbReference type="AlphaFoldDB" id="I4YRE5"/>
<gene>
    <name evidence="4" type="ORF">MicloDRAFT_00030860</name>
</gene>
<evidence type="ECO:0000256" key="2">
    <source>
        <dbReference type="ARBA" id="ARBA00023172"/>
    </source>
</evidence>
<dbReference type="GO" id="GO:0006310">
    <property type="term" value="P:DNA recombination"/>
    <property type="evidence" value="ECO:0007669"/>
    <property type="project" value="UniProtKB-KW"/>
</dbReference>
<dbReference type="eggNOG" id="COG0629">
    <property type="taxonomic scope" value="Bacteria"/>
</dbReference>
<organism evidence="4 5">
    <name type="scientific">Microvirga lotononidis</name>
    <dbReference type="NCBI Taxonomy" id="864069"/>
    <lineage>
        <taxon>Bacteria</taxon>
        <taxon>Pseudomonadati</taxon>
        <taxon>Pseudomonadota</taxon>
        <taxon>Alphaproteobacteria</taxon>
        <taxon>Hyphomicrobiales</taxon>
        <taxon>Methylobacteriaceae</taxon>
        <taxon>Microvirga</taxon>
    </lineage>
</organism>
<dbReference type="OrthoDB" id="7581348at2"/>
<evidence type="ECO:0000313" key="4">
    <source>
        <dbReference type="EMBL" id="EIM26537.1"/>
    </source>
</evidence>
<dbReference type="HOGENOM" id="CLU_078758_5_0_5"/>
<evidence type="ECO:0000256" key="3">
    <source>
        <dbReference type="PIRNR" id="PIRNR002070"/>
    </source>
</evidence>
<name>I4YRE5_9HYPH</name>
<dbReference type="InterPro" id="IPR000424">
    <property type="entry name" value="Primosome_PriB/ssb"/>
</dbReference>
<dbReference type="PATRIC" id="fig|864069.3.peg.3348"/>
<dbReference type="EMBL" id="JH660645">
    <property type="protein sequence ID" value="EIM26537.1"/>
    <property type="molecule type" value="Genomic_DNA"/>
</dbReference>
<dbReference type="InterPro" id="IPR011344">
    <property type="entry name" value="ssDNA-bd"/>
</dbReference>
<proteinExistence type="predicted"/>
<reference evidence="4 5" key="1">
    <citation type="submission" date="2012-02" db="EMBL/GenBank/DDBJ databases">
        <title>Improved High-Quality Draft sequence of Microvirga sp. WSM3557.</title>
        <authorList>
            <consortium name="US DOE Joint Genome Institute"/>
            <person name="Lucas S."/>
            <person name="Han J."/>
            <person name="Lapidus A."/>
            <person name="Cheng J.-F."/>
            <person name="Goodwin L."/>
            <person name="Pitluck S."/>
            <person name="Peters L."/>
            <person name="Zhang X."/>
            <person name="Detter J.C."/>
            <person name="Han C."/>
            <person name="Tapia R."/>
            <person name="Land M."/>
            <person name="Hauser L."/>
            <person name="Kyrpides N."/>
            <person name="Ivanova N."/>
            <person name="Pagani I."/>
            <person name="Brau L."/>
            <person name="Yates R."/>
            <person name="O'Hara G."/>
            <person name="Rui T."/>
            <person name="Howieson J."/>
            <person name="Reeve W."/>
            <person name="Woyke T."/>
        </authorList>
    </citation>
    <scope>NUCLEOTIDE SEQUENCE [LARGE SCALE GENOMIC DNA]</scope>
    <source>
        <strain evidence="4 5">WSM3557</strain>
    </source>
</reference>
<dbReference type="STRING" id="864069.MicloDRAFT_00030860"/>
<dbReference type="GO" id="GO:0006260">
    <property type="term" value="P:DNA replication"/>
    <property type="evidence" value="ECO:0007669"/>
    <property type="project" value="InterPro"/>
</dbReference>